<organism evidence="6 7">
    <name type="scientific">Paenibacillus radicis</name>
    <name type="common">ex Gao et al. 2016</name>
    <dbReference type="NCBI Taxonomy" id="1737354"/>
    <lineage>
        <taxon>Bacteria</taxon>
        <taxon>Bacillati</taxon>
        <taxon>Bacillota</taxon>
        <taxon>Bacilli</taxon>
        <taxon>Bacillales</taxon>
        <taxon>Paenibacillaceae</taxon>
        <taxon>Paenibacillus</taxon>
    </lineage>
</organism>
<proteinExistence type="inferred from homology"/>
<dbReference type="RefSeq" id="WP_188887821.1">
    <property type="nucleotide sequence ID" value="NZ_BMHY01000001.1"/>
</dbReference>
<dbReference type="PANTHER" id="PTHR48174">
    <property type="entry name" value="DUF946 FAMILY PROTEIN"/>
    <property type="match status" value="1"/>
</dbReference>
<evidence type="ECO:0000256" key="4">
    <source>
        <dbReference type="SAM" id="SignalP"/>
    </source>
</evidence>
<feature type="domain" description="Beta/gamma crystallin 'Greek key'" evidence="5">
    <location>
        <begin position="32"/>
        <end position="74"/>
    </location>
</feature>
<feature type="region of interest" description="Disordered" evidence="3">
    <location>
        <begin position="475"/>
        <end position="497"/>
    </location>
</feature>
<feature type="domain" description="Beta/gamma crystallin 'Greek key'" evidence="5">
    <location>
        <begin position="165"/>
        <end position="204"/>
    </location>
</feature>
<dbReference type="EMBL" id="BMHY01000001">
    <property type="protein sequence ID" value="GGG59178.1"/>
    <property type="molecule type" value="Genomic_DNA"/>
</dbReference>
<evidence type="ECO:0000256" key="3">
    <source>
        <dbReference type="SAM" id="MobiDB-lite"/>
    </source>
</evidence>
<keyword evidence="2" id="KW-0677">Repeat</keyword>
<evidence type="ECO:0000313" key="7">
    <source>
        <dbReference type="Proteomes" id="UP000600247"/>
    </source>
</evidence>
<evidence type="ECO:0000313" key="6">
    <source>
        <dbReference type="EMBL" id="GGG59178.1"/>
    </source>
</evidence>
<dbReference type="SUPFAM" id="SSF49695">
    <property type="entry name" value="gamma-Crystallin-like"/>
    <property type="match status" value="2"/>
</dbReference>
<name>A0A917LV18_9BACL</name>
<dbReference type="Pfam" id="PF06101">
    <property type="entry name" value="Vps62"/>
    <property type="match status" value="1"/>
</dbReference>
<feature type="signal peptide" evidence="4">
    <location>
        <begin position="1"/>
        <end position="28"/>
    </location>
</feature>
<dbReference type="PANTHER" id="PTHR48174:SF5">
    <property type="entry name" value="VACUOLAR PROTEIN SORTING-ASSOCIATED PROTEIN 62"/>
    <property type="match status" value="1"/>
</dbReference>
<dbReference type="AlphaFoldDB" id="A0A917LV18"/>
<evidence type="ECO:0000256" key="2">
    <source>
        <dbReference type="ARBA" id="ARBA00022737"/>
    </source>
</evidence>
<evidence type="ECO:0000259" key="5">
    <source>
        <dbReference type="PROSITE" id="PS50915"/>
    </source>
</evidence>
<comment type="similarity">
    <text evidence="1">Belongs to the beta/gamma-crystallin family.</text>
</comment>
<protein>
    <recommendedName>
        <fullName evidence="5">Beta/gamma crystallin 'Greek key' domain-containing protein</fullName>
    </recommendedName>
</protein>
<dbReference type="Gene3D" id="2.60.20.10">
    <property type="entry name" value="Crystallins"/>
    <property type="match status" value="2"/>
</dbReference>
<dbReference type="PROSITE" id="PS50915">
    <property type="entry name" value="CRYSTALLIN_BETA_GAMMA"/>
    <property type="match status" value="2"/>
</dbReference>
<dbReference type="Proteomes" id="UP000600247">
    <property type="component" value="Unassembled WGS sequence"/>
</dbReference>
<accession>A0A917LV18</accession>
<keyword evidence="4" id="KW-0732">Signal</keyword>
<gene>
    <name evidence="6" type="ORF">GCM10010918_10430</name>
</gene>
<keyword evidence="7" id="KW-1185">Reference proteome</keyword>
<comment type="caution">
    <text evidence="6">The sequence shown here is derived from an EMBL/GenBank/DDBJ whole genome shotgun (WGS) entry which is preliminary data.</text>
</comment>
<dbReference type="InterPro" id="IPR011024">
    <property type="entry name" value="G_crystallin-like"/>
</dbReference>
<sequence length="497" mass="54720">MKIFKLFVLVSLLALTAPAFTFITPADAAGQSPVTAYRDGNFTGVTQDFETGLYNVDQIGTVGNDKISSIRIAPGYRVTLYKDYNFSGSSKVLYADTAWLDDFNDETSSMKVELIGAARMPVTAYSNSPYGGLEQAFGVGNYDWAELQAGVGNDSISSIRVAPGYKVTLYKNANFSGASKVLTADAIYVGSDFNDAVSSLRVEAISPLDATSVAVPNNAYTDASKRQLLETFAPRIWMAQGESYFPSSVEFTFPHVDRYLNPSSGKYEIKTKTPLDPYTLKLPYFSGDLANAPIYAFWVEKDYNNVDMVFFQFSPYDLGKTVFGTEVGDHVGDWERITVRLAKFVDNNTNYLKPVQVFYGAHSFGTAYNWDEVTKINQTHPVGYTAFGSHGMWKDAGTHVYQELVVTQLTDVTNQGTAWDTWNNVQAFQYYPHLSTGNGLGNPWPTWLDKDYTNPNSDAVYRFGNPAQGSFFGQPLLAGGPTGPQEKGALTNDVVLD</sequence>
<dbReference type="SMART" id="SM00247">
    <property type="entry name" value="XTALbg"/>
    <property type="match status" value="2"/>
</dbReference>
<reference evidence="6 7" key="1">
    <citation type="journal article" date="2014" name="Int. J. Syst. Evol. Microbiol.">
        <title>Complete genome sequence of Corynebacterium casei LMG S-19264T (=DSM 44701T), isolated from a smear-ripened cheese.</title>
        <authorList>
            <consortium name="US DOE Joint Genome Institute (JGI-PGF)"/>
            <person name="Walter F."/>
            <person name="Albersmeier A."/>
            <person name="Kalinowski J."/>
            <person name="Ruckert C."/>
        </authorList>
    </citation>
    <scope>NUCLEOTIDE SEQUENCE [LARGE SCALE GENOMIC DNA]</scope>
    <source>
        <strain evidence="6 7">CGMCC 1.15286</strain>
    </source>
</reference>
<evidence type="ECO:0000256" key="1">
    <source>
        <dbReference type="ARBA" id="ARBA00009646"/>
    </source>
</evidence>
<feature type="chain" id="PRO_5036826284" description="Beta/gamma crystallin 'Greek key' domain-containing protein" evidence="4">
    <location>
        <begin position="29"/>
        <end position="497"/>
    </location>
</feature>
<dbReference type="InterPro" id="IPR009291">
    <property type="entry name" value="Vps62"/>
</dbReference>
<dbReference type="InterPro" id="IPR001064">
    <property type="entry name" value="Beta/gamma_crystallin"/>
</dbReference>